<evidence type="ECO:0000313" key="1">
    <source>
        <dbReference type="EMBL" id="PSL42714.1"/>
    </source>
</evidence>
<reference evidence="1 2" key="1">
    <citation type="submission" date="2018-03" db="EMBL/GenBank/DDBJ databases">
        <title>Genomic Encyclopedia of Type Strains, Phase III (KMG-III): the genomes of soil and plant-associated and newly described type strains.</title>
        <authorList>
            <person name="Whitman W."/>
        </authorList>
    </citation>
    <scope>NUCLEOTIDE SEQUENCE [LARGE SCALE GENOMIC DNA]</scope>
    <source>
        <strain evidence="1 2">CGMCC 4.7097</strain>
    </source>
</reference>
<gene>
    <name evidence="1" type="ORF">B0I31_1356</name>
</gene>
<name>A0A2P8H931_SACCR</name>
<accession>A0A2P8H931</accession>
<organism evidence="1 2">
    <name type="scientific">Saccharothrix carnea</name>
    <dbReference type="NCBI Taxonomy" id="1280637"/>
    <lineage>
        <taxon>Bacteria</taxon>
        <taxon>Bacillati</taxon>
        <taxon>Actinomycetota</taxon>
        <taxon>Actinomycetes</taxon>
        <taxon>Pseudonocardiales</taxon>
        <taxon>Pseudonocardiaceae</taxon>
        <taxon>Saccharothrix</taxon>
    </lineage>
</organism>
<proteinExistence type="predicted"/>
<dbReference type="Proteomes" id="UP000241118">
    <property type="component" value="Unassembled WGS sequence"/>
</dbReference>
<keyword evidence="2" id="KW-1185">Reference proteome</keyword>
<evidence type="ECO:0000313" key="2">
    <source>
        <dbReference type="Proteomes" id="UP000241118"/>
    </source>
</evidence>
<dbReference type="EMBL" id="PYAX01000035">
    <property type="protein sequence ID" value="PSL42714.1"/>
    <property type="molecule type" value="Genomic_DNA"/>
</dbReference>
<dbReference type="AlphaFoldDB" id="A0A2P8H931"/>
<comment type="caution">
    <text evidence="1">The sequence shown here is derived from an EMBL/GenBank/DDBJ whole genome shotgun (WGS) entry which is preliminary data.</text>
</comment>
<feature type="non-terminal residue" evidence="1">
    <location>
        <position position="60"/>
    </location>
</feature>
<sequence>MARRRHVLGAGVLSGVLVAGTVALAVGGGTTAQAADSAFYTDPNTSSARWVAANAGDSRA</sequence>
<protein>
    <submittedName>
        <fullName evidence="1">Uncharacterized protein</fullName>
    </submittedName>
</protein>